<sequence length="201" mass="21314">MGGDHSRSDSEGEATGLGLGRMLGFELGLGVLALLLAWAFGVSFAGQFGGGWAGTLLFGMLGTVPMLALLVGLECSNAAWVEALRGFVRRHLIPLFQGVGPSGVFLLALSAGVCEELLFRGVIQTGLAGPFGPWPALLLASLLFGLAHAMTRAYFVLTTVMGLYLGLLQIWTGSLLVPMLVHFLYDWVALAWLLRGRRVAP</sequence>
<dbReference type="GO" id="GO:0004175">
    <property type="term" value="F:endopeptidase activity"/>
    <property type="evidence" value="ECO:0007669"/>
    <property type="project" value="UniProtKB-ARBA"/>
</dbReference>
<reference evidence="2 3" key="1">
    <citation type="submission" date="2015-07" db="EMBL/GenBank/DDBJ databases">
        <authorList>
            <person name="Noorani M."/>
        </authorList>
    </citation>
    <scope>NUCLEOTIDE SEQUENCE [LARGE SCALE GENOMIC DNA]</scope>
    <source>
        <strain evidence="2 3">KCTC 42284</strain>
    </source>
</reference>
<dbReference type="Proteomes" id="UP000066624">
    <property type="component" value="Chromosome"/>
</dbReference>
<dbReference type="KEGG" id="wma:WM2015_1999"/>
<dbReference type="AlphaFoldDB" id="A0A0K0XXG1"/>
<organism evidence="2 3">
    <name type="scientific">Wenzhouxiangella marina</name>
    <dbReference type="NCBI Taxonomy" id="1579979"/>
    <lineage>
        <taxon>Bacteria</taxon>
        <taxon>Pseudomonadati</taxon>
        <taxon>Pseudomonadota</taxon>
        <taxon>Gammaproteobacteria</taxon>
        <taxon>Chromatiales</taxon>
        <taxon>Wenzhouxiangellaceae</taxon>
        <taxon>Wenzhouxiangella</taxon>
    </lineage>
</organism>
<dbReference type="GO" id="GO:0080120">
    <property type="term" value="P:CAAX-box protein maturation"/>
    <property type="evidence" value="ECO:0007669"/>
    <property type="project" value="UniProtKB-ARBA"/>
</dbReference>
<name>A0A0K0XXG1_9GAMM</name>
<protein>
    <recommendedName>
        <fullName evidence="1">CAAX prenyl protease 2/Lysostaphin resistance protein A-like domain-containing protein</fullName>
    </recommendedName>
</protein>
<keyword evidence="3" id="KW-1185">Reference proteome</keyword>
<accession>A0A0K0XXG1</accession>
<dbReference type="STRING" id="1579979.WM2015_1999"/>
<gene>
    <name evidence="2" type="ORF">WM2015_1999</name>
</gene>
<dbReference type="OrthoDB" id="118729at2"/>
<dbReference type="PANTHER" id="PTHR36435">
    <property type="entry name" value="SLR1288 PROTEIN"/>
    <property type="match status" value="1"/>
</dbReference>
<dbReference type="Pfam" id="PF02517">
    <property type="entry name" value="Rce1-like"/>
    <property type="match status" value="1"/>
</dbReference>
<dbReference type="RefSeq" id="WP_049725933.1">
    <property type="nucleotide sequence ID" value="NZ_CP012154.1"/>
</dbReference>
<evidence type="ECO:0000313" key="2">
    <source>
        <dbReference type="EMBL" id="AKS42365.1"/>
    </source>
</evidence>
<feature type="domain" description="CAAX prenyl protease 2/Lysostaphin resistance protein A-like" evidence="1">
    <location>
        <begin position="104"/>
        <end position="188"/>
    </location>
</feature>
<dbReference type="InterPro" id="IPR052710">
    <property type="entry name" value="CAAX_protease"/>
</dbReference>
<dbReference type="InterPro" id="IPR003675">
    <property type="entry name" value="Rce1/LyrA-like_dom"/>
</dbReference>
<evidence type="ECO:0000313" key="3">
    <source>
        <dbReference type="Proteomes" id="UP000066624"/>
    </source>
</evidence>
<evidence type="ECO:0000259" key="1">
    <source>
        <dbReference type="Pfam" id="PF02517"/>
    </source>
</evidence>
<dbReference type="EMBL" id="CP012154">
    <property type="protein sequence ID" value="AKS42365.1"/>
    <property type="molecule type" value="Genomic_DNA"/>
</dbReference>
<proteinExistence type="predicted"/>
<dbReference type="PANTHER" id="PTHR36435:SF1">
    <property type="entry name" value="CAAX AMINO TERMINAL PROTEASE FAMILY PROTEIN"/>
    <property type="match status" value="1"/>
</dbReference>